<dbReference type="Gene3D" id="1.20.120.330">
    <property type="entry name" value="Nucleotidyltransferases domain 2"/>
    <property type="match status" value="1"/>
</dbReference>
<comment type="caution">
    <text evidence="1">The sequence shown here is derived from an EMBL/GenBank/DDBJ whole genome shotgun (WGS) entry which is preliminary data.</text>
</comment>
<reference evidence="1" key="1">
    <citation type="journal article" date="2020" name="mSystems">
        <title>Genome- and Community-Level Interaction Insights into Carbon Utilization and Element Cycling Functions of Hydrothermarchaeota in Hydrothermal Sediment.</title>
        <authorList>
            <person name="Zhou Z."/>
            <person name="Liu Y."/>
            <person name="Xu W."/>
            <person name="Pan J."/>
            <person name="Luo Z.H."/>
            <person name="Li M."/>
        </authorList>
    </citation>
    <scope>NUCLEOTIDE SEQUENCE [LARGE SCALE GENOMIC DNA]</scope>
    <source>
        <strain evidence="1">SpSt-1125</strain>
    </source>
</reference>
<accession>A0A7J3X935</accession>
<gene>
    <name evidence="1" type="ORF">ENM88_08175</name>
</gene>
<evidence type="ECO:0008006" key="2">
    <source>
        <dbReference type="Google" id="ProtNLM"/>
    </source>
</evidence>
<sequence length="61" mass="7211">MEPEVEKLGLRDRYGARERYLHEMTFYEGVVDPELLRREVEKVRRFLEDVQRVVTSEAGGA</sequence>
<organism evidence="1">
    <name type="scientific">Thermofilum pendens</name>
    <dbReference type="NCBI Taxonomy" id="2269"/>
    <lineage>
        <taxon>Archaea</taxon>
        <taxon>Thermoproteota</taxon>
        <taxon>Thermoprotei</taxon>
        <taxon>Thermofilales</taxon>
        <taxon>Thermofilaceae</taxon>
        <taxon>Thermofilum</taxon>
    </lineage>
</organism>
<dbReference type="AlphaFoldDB" id="A0A7J3X935"/>
<evidence type="ECO:0000313" key="1">
    <source>
        <dbReference type="EMBL" id="HHP05700.1"/>
    </source>
</evidence>
<name>A0A7J3X935_THEPE</name>
<dbReference type="EMBL" id="DRZM01000226">
    <property type="protein sequence ID" value="HHP05700.1"/>
    <property type="molecule type" value="Genomic_DNA"/>
</dbReference>
<proteinExistence type="predicted"/>
<protein>
    <recommendedName>
        <fullName evidence="2">HEPN domain-containing protein</fullName>
    </recommendedName>
</protein>